<protein>
    <recommendedName>
        <fullName evidence="2">Ig-like domain-containing protein</fullName>
    </recommendedName>
</protein>
<feature type="domain" description="Ig-like" evidence="2">
    <location>
        <begin position="112"/>
        <end position="185"/>
    </location>
</feature>
<dbReference type="CDD" id="cd00096">
    <property type="entry name" value="Ig"/>
    <property type="match status" value="1"/>
</dbReference>
<dbReference type="FunFam" id="2.60.40.10:FF:000022">
    <property type="entry name" value="Cardiac titin"/>
    <property type="match status" value="3"/>
</dbReference>
<dbReference type="InterPro" id="IPR003598">
    <property type="entry name" value="Ig_sub2"/>
</dbReference>
<evidence type="ECO:0000313" key="3">
    <source>
        <dbReference type="Ensembl" id="ENSSLDP00000006362.1"/>
    </source>
</evidence>
<dbReference type="SMART" id="SM00409">
    <property type="entry name" value="IG"/>
    <property type="match status" value="3"/>
</dbReference>
<reference evidence="3" key="1">
    <citation type="submission" date="2025-08" db="UniProtKB">
        <authorList>
            <consortium name="Ensembl"/>
        </authorList>
    </citation>
    <scope>IDENTIFICATION</scope>
</reference>
<keyword evidence="4" id="KW-1185">Reference proteome</keyword>
<accession>A0A3B4WTZ8</accession>
<dbReference type="InterPro" id="IPR013098">
    <property type="entry name" value="Ig_I-set"/>
</dbReference>
<dbReference type="GeneTree" id="ENSGT01110000267173"/>
<feature type="domain" description="Ig-like" evidence="2">
    <location>
        <begin position="191"/>
        <end position="280"/>
    </location>
</feature>
<evidence type="ECO:0000313" key="4">
    <source>
        <dbReference type="Proteomes" id="UP000261360"/>
    </source>
</evidence>
<dbReference type="Pfam" id="PF07679">
    <property type="entry name" value="I-set"/>
    <property type="match status" value="3"/>
</dbReference>
<dbReference type="InterPro" id="IPR007110">
    <property type="entry name" value="Ig-like_dom"/>
</dbReference>
<organism evidence="3 4">
    <name type="scientific">Seriola lalandi dorsalis</name>
    <dbReference type="NCBI Taxonomy" id="1841481"/>
    <lineage>
        <taxon>Eukaryota</taxon>
        <taxon>Metazoa</taxon>
        <taxon>Chordata</taxon>
        <taxon>Craniata</taxon>
        <taxon>Vertebrata</taxon>
        <taxon>Euteleostomi</taxon>
        <taxon>Actinopterygii</taxon>
        <taxon>Neopterygii</taxon>
        <taxon>Teleostei</taxon>
        <taxon>Neoteleostei</taxon>
        <taxon>Acanthomorphata</taxon>
        <taxon>Carangaria</taxon>
        <taxon>Carangiformes</taxon>
        <taxon>Carangidae</taxon>
        <taxon>Seriola</taxon>
    </lineage>
</organism>
<dbReference type="InterPro" id="IPR013783">
    <property type="entry name" value="Ig-like_fold"/>
</dbReference>
<dbReference type="Gene3D" id="2.60.40.10">
    <property type="entry name" value="Immunoglobulins"/>
    <property type="match status" value="3"/>
</dbReference>
<reference evidence="3" key="2">
    <citation type="submission" date="2025-09" db="UniProtKB">
        <authorList>
            <consortium name="Ensembl"/>
        </authorList>
    </citation>
    <scope>IDENTIFICATION</scope>
</reference>
<dbReference type="SUPFAM" id="SSF48726">
    <property type="entry name" value="Immunoglobulin"/>
    <property type="match status" value="3"/>
</dbReference>
<proteinExistence type="predicted"/>
<dbReference type="PROSITE" id="PS50835">
    <property type="entry name" value="IG_LIKE"/>
    <property type="match status" value="3"/>
</dbReference>
<keyword evidence="1" id="KW-0677">Repeat</keyword>
<dbReference type="InterPro" id="IPR050964">
    <property type="entry name" value="Striated_Muscle_Regulatory"/>
</dbReference>
<dbReference type="AlphaFoldDB" id="A0A3B4WTZ8"/>
<dbReference type="PIRSF" id="PIRSF000615">
    <property type="entry name" value="TyrPK_CSF1-R"/>
    <property type="match status" value="1"/>
</dbReference>
<dbReference type="InterPro" id="IPR036179">
    <property type="entry name" value="Ig-like_dom_sf"/>
</dbReference>
<dbReference type="Proteomes" id="UP000261360">
    <property type="component" value="Unplaced"/>
</dbReference>
<evidence type="ECO:0000259" key="2">
    <source>
        <dbReference type="PROSITE" id="PS50835"/>
    </source>
</evidence>
<feature type="domain" description="Ig-like" evidence="2">
    <location>
        <begin position="13"/>
        <end position="103"/>
    </location>
</feature>
<sequence>MTWLLHPHTSAEPPVFVKRLEAATVWKQGSTSRLQCTIKGSPELHTTWFFNNSELSAGGRYSISLKNGVATLEIQEVMLSDSGNYTCEVLNESGCESCSTKVTPLSIEAVRGSVAVLACELSGSSPFEVSWKKNKKRLNTDKKYRIMSQGAVTSLEIHSFESADTGEYECVVSNEVGSVTSKSVAKQKEPPMFSKRIESATAVLGNTVKLQGTLKGSAPITVKWMKDSELLRDDDPNVKMKYENNITSISFSSVEIKHSGKYTCVAENEAGQQKCEAKTEGDRRYQRIIRSAGLSCIWLPANNHTVVQR</sequence>
<dbReference type="InterPro" id="IPR003599">
    <property type="entry name" value="Ig_sub"/>
</dbReference>
<dbReference type="PANTHER" id="PTHR13817">
    <property type="entry name" value="TITIN"/>
    <property type="match status" value="1"/>
</dbReference>
<evidence type="ECO:0000256" key="1">
    <source>
        <dbReference type="ARBA" id="ARBA00022737"/>
    </source>
</evidence>
<dbReference type="Ensembl" id="ENSSLDT00000006578.1">
    <property type="protein sequence ID" value="ENSSLDP00000006362.1"/>
    <property type="gene ID" value="ENSSLDG00000005037.1"/>
</dbReference>
<name>A0A3B4WTZ8_SERLL</name>
<dbReference type="SMART" id="SM00408">
    <property type="entry name" value="IGc2"/>
    <property type="match status" value="3"/>
</dbReference>
<dbReference type="PANTHER" id="PTHR13817:SF166">
    <property type="entry name" value="NEURONAL IGCAM-RELATED"/>
    <property type="match status" value="1"/>
</dbReference>